<dbReference type="Proteomes" id="UP000515317">
    <property type="component" value="Chromosome"/>
</dbReference>
<accession>A0A6S6QSX3</accession>
<sequence>MKLKVKIEGLKQCDEALKDLPKATRKNVLKRVLFAIGTPIAEAFAASVRVAKGKLKKGIGVGTRLTTRQRREHKKAFASDKASVEVFVGAPGLVQAITEEFGTVDQAPHPGLRPAWDAARPTLVDKLKKMLWDEIEKAMKRHIAKAKRLAGKKS</sequence>
<dbReference type="EMBL" id="AP023361">
    <property type="protein sequence ID" value="BCJ90040.1"/>
    <property type="molecule type" value="Genomic_DNA"/>
</dbReference>
<organism evidence="1 2">
    <name type="scientific">Terrihabitans soli</name>
    <dbReference type="NCBI Taxonomy" id="708113"/>
    <lineage>
        <taxon>Bacteria</taxon>
        <taxon>Pseudomonadati</taxon>
        <taxon>Pseudomonadota</taxon>
        <taxon>Alphaproteobacteria</taxon>
        <taxon>Hyphomicrobiales</taxon>
        <taxon>Terrihabitans</taxon>
    </lineage>
</organism>
<keyword evidence="2" id="KW-1185">Reference proteome</keyword>
<evidence type="ECO:0000313" key="1">
    <source>
        <dbReference type="EMBL" id="BCJ90040.1"/>
    </source>
</evidence>
<dbReference type="RefSeq" id="WP_222876700.1">
    <property type="nucleotide sequence ID" value="NZ_AP023361.1"/>
</dbReference>
<proteinExistence type="predicted"/>
<name>A0A6S6QSX3_9HYPH</name>
<gene>
    <name evidence="1" type="ORF">IZ6_07750</name>
</gene>
<reference evidence="1 2" key="1">
    <citation type="submission" date="2020-08" db="EMBL/GenBank/DDBJ databases">
        <title>Genome sequence of Rhizobiales bacterium strain IZ6.</title>
        <authorList>
            <person name="Nakai R."/>
            <person name="Naganuma T."/>
        </authorList>
    </citation>
    <scope>NUCLEOTIDE SEQUENCE [LARGE SCALE GENOMIC DNA]</scope>
    <source>
        <strain evidence="1 2">IZ6</strain>
    </source>
</reference>
<evidence type="ECO:0008006" key="3">
    <source>
        <dbReference type="Google" id="ProtNLM"/>
    </source>
</evidence>
<protein>
    <recommendedName>
        <fullName evidence="3">HK97 gp10 family phage protein</fullName>
    </recommendedName>
</protein>
<dbReference type="AlphaFoldDB" id="A0A6S6QSX3"/>
<evidence type="ECO:0000313" key="2">
    <source>
        <dbReference type="Proteomes" id="UP000515317"/>
    </source>
</evidence>
<dbReference type="KEGG" id="tso:IZ6_07750"/>